<reference evidence="2 3" key="1">
    <citation type="submission" date="2014-04" db="EMBL/GenBank/DDBJ databases">
        <authorList>
            <consortium name="DOE Joint Genome Institute"/>
            <person name="Kuo A."/>
            <person name="Kohler A."/>
            <person name="Nagy L.G."/>
            <person name="Floudas D."/>
            <person name="Copeland A."/>
            <person name="Barry K.W."/>
            <person name="Cichocki N."/>
            <person name="Veneault-Fourrey C."/>
            <person name="LaButti K."/>
            <person name="Lindquist E.A."/>
            <person name="Lipzen A."/>
            <person name="Lundell T."/>
            <person name="Morin E."/>
            <person name="Murat C."/>
            <person name="Sun H."/>
            <person name="Tunlid A."/>
            <person name="Henrissat B."/>
            <person name="Grigoriev I.V."/>
            <person name="Hibbett D.S."/>
            <person name="Martin F."/>
            <person name="Nordberg H.P."/>
            <person name="Cantor M.N."/>
            <person name="Hua S.X."/>
        </authorList>
    </citation>
    <scope>NUCLEOTIDE SEQUENCE [LARGE SCALE GENOMIC DNA]</scope>
    <source>
        <strain evidence="2 3">Foug A</strain>
    </source>
</reference>
<dbReference type="AlphaFoldDB" id="A0A0C3E183"/>
<evidence type="ECO:0000313" key="2">
    <source>
        <dbReference type="EMBL" id="KIM62274.1"/>
    </source>
</evidence>
<evidence type="ECO:0000313" key="3">
    <source>
        <dbReference type="Proteomes" id="UP000053989"/>
    </source>
</evidence>
<dbReference type="OrthoDB" id="2691576at2759"/>
<feature type="region of interest" description="Disordered" evidence="1">
    <location>
        <begin position="168"/>
        <end position="191"/>
    </location>
</feature>
<name>A0A0C3E183_9AGAM</name>
<keyword evidence="3" id="KW-1185">Reference proteome</keyword>
<proteinExistence type="predicted"/>
<dbReference type="InParanoid" id="A0A0C3E183"/>
<evidence type="ECO:0000256" key="1">
    <source>
        <dbReference type="SAM" id="MobiDB-lite"/>
    </source>
</evidence>
<dbReference type="Proteomes" id="UP000053989">
    <property type="component" value="Unassembled WGS sequence"/>
</dbReference>
<dbReference type="HOGENOM" id="CLU_109476_0_0_1"/>
<accession>A0A0C3E183</accession>
<sequence>MLSDPTTRVLSAVDDVIYVEVAGSLSNSLSTKQKATLEGEVLEQVKEASTNLGAVHAALWKAYEGMVGVQDAFGKVHNANRMVNMIRNKLSVLRDAKESLQIMPVHVKDEDIDCKLELETEDTRDSNALKFESISTSPCRVLTRTTNPDGTSPAKPWVIHFDPSDIPTQLVKRKAPTNRSAGPATKHAKLE</sequence>
<protein>
    <submittedName>
        <fullName evidence="2">Uncharacterized protein</fullName>
    </submittedName>
</protein>
<organism evidence="2 3">
    <name type="scientific">Scleroderma citrinum Foug A</name>
    <dbReference type="NCBI Taxonomy" id="1036808"/>
    <lineage>
        <taxon>Eukaryota</taxon>
        <taxon>Fungi</taxon>
        <taxon>Dikarya</taxon>
        <taxon>Basidiomycota</taxon>
        <taxon>Agaricomycotina</taxon>
        <taxon>Agaricomycetes</taxon>
        <taxon>Agaricomycetidae</taxon>
        <taxon>Boletales</taxon>
        <taxon>Sclerodermatineae</taxon>
        <taxon>Sclerodermataceae</taxon>
        <taxon>Scleroderma</taxon>
    </lineage>
</organism>
<reference evidence="3" key="2">
    <citation type="submission" date="2015-01" db="EMBL/GenBank/DDBJ databases">
        <title>Evolutionary Origins and Diversification of the Mycorrhizal Mutualists.</title>
        <authorList>
            <consortium name="DOE Joint Genome Institute"/>
            <consortium name="Mycorrhizal Genomics Consortium"/>
            <person name="Kohler A."/>
            <person name="Kuo A."/>
            <person name="Nagy L.G."/>
            <person name="Floudas D."/>
            <person name="Copeland A."/>
            <person name="Barry K.W."/>
            <person name="Cichocki N."/>
            <person name="Veneault-Fourrey C."/>
            <person name="LaButti K."/>
            <person name="Lindquist E.A."/>
            <person name="Lipzen A."/>
            <person name="Lundell T."/>
            <person name="Morin E."/>
            <person name="Murat C."/>
            <person name="Riley R."/>
            <person name="Ohm R."/>
            <person name="Sun H."/>
            <person name="Tunlid A."/>
            <person name="Henrissat B."/>
            <person name="Grigoriev I.V."/>
            <person name="Hibbett D.S."/>
            <person name="Martin F."/>
        </authorList>
    </citation>
    <scope>NUCLEOTIDE SEQUENCE [LARGE SCALE GENOMIC DNA]</scope>
    <source>
        <strain evidence="3">Foug A</strain>
    </source>
</reference>
<gene>
    <name evidence="2" type="ORF">SCLCIDRAFT_25218</name>
</gene>
<dbReference type="EMBL" id="KN822044">
    <property type="protein sequence ID" value="KIM62274.1"/>
    <property type="molecule type" value="Genomic_DNA"/>
</dbReference>